<evidence type="ECO:0000256" key="7">
    <source>
        <dbReference type="SAM" id="Phobius"/>
    </source>
</evidence>
<dbReference type="GO" id="GO:0005886">
    <property type="term" value="C:plasma membrane"/>
    <property type="evidence" value="ECO:0007669"/>
    <property type="project" value="UniProtKB-SubCell"/>
</dbReference>
<evidence type="ECO:0000259" key="8">
    <source>
        <dbReference type="Pfam" id="PF11203"/>
    </source>
</evidence>
<dbReference type="Pfam" id="PF11203">
    <property type="entry name" value="EccE"/>
    <property type="match status" value="1"/>
</dbReference>
<dbReference type="InterPro" id="IPR021368">
    <property type="entry name" value="T7SS_EccE"/>
</dbReference>
<keyword evidence="5 7" id="KW-1133">Transmembrane helix</keyword>
<keyword evidence="10" id="KW-1185">Reference proteome</keyword>
<evidence type="ECO:0000313" key="10">
    <source>
        <dbReference type="Proteomes" id="UP000570517"/>
    </source>
</evidence>
<dbReference type="Proteomes" id="UP000570517">
    <property type="component" value="Unassembled WGS sequence"/>
</dbReference>
<evidence type="ECO:0000256" key="2">
    <source>
        <dbReference type="ARBA" id="ARBA00007759"/>
    </source>
</evidence>
<organism evidence="9 10">
    <name type="scientific">Mycolicibacterium hippocampi</name>
    <dbReference type="NCBI Taxonomy" id="659824"/>
    <lineage>
        <taxon>Bacteria</taxon>
        <taxon>Bacillati</taxon>
        <taxon>Actinomycetota</taxon>
        <taxon>Actinomycetes</taxon>
        <taxon>Mycobacteriales</taxon>
        <taxon>Mycobacteriaceae</taxon>
        <taxon>Mycolicibacterium</taxon>
    </lineage>
</organism>
<evidence type="ECO:0000256" key="3">
    <source>
        <dbReference type="ARBA" id="ARBA00022475"/>
    </source>
</evidence>
<evidence type="ECO:0000256" key="1">
    <source>
        <dbReference type="ARBA" id="ARBA00004236"/>
    </source>
</evidence>
<protein>
    <submittedName>
        <fullName evidence="9">Membrane protein EccE3, component of Type VII secretion system ESX-3</fullName>
    </submittedName>
</protein>
<reference evidence="9 10" key="1">
    <citation type="submission" date="2020-05" db="EMBL/GenBank/DDBJ databases">
        <title>Draft genome sequence of Mycobacterium hippocampi DL, isolated from European seabass, Dicentrarchus labrax, reared in fish farms.</title>
        <authorList>
            <person name="Stathopoulou P."/>
            <person name="Asimakis E."/>
            <person name="Tzokas K."/>
            <person name="Batargias C."/>
            <person name="Tsiamis G."/>
        </authorList>
    </citation>
    <scope>NUCLEOTIDE SEQUENCE [LARGE SCALE GENOMIC DNA]</scope>
    <source>
        <strain evidence="9 10">DL</strain>
    </source>
</reference>
<evidence type="ECO:0000256" key="5">
    <source>
        <dbReference type="ARBA" id="ARBA00022989"/>
    </source>
</evidence>
<accession>A0A850PT12</accession>
<gene>
    <name evidence="9" type="ORF">HLY00_1252</name>
</gene>
<comment type="caution">
    <text evidence="9">The sequence shown here is derived from an EMBL/GenBank/DDBJ whole genome shotgun (WGS) entry which is preliminary data.</text>
</comment>
<sequence length="306" mass="33200">MIIRLTLALLFVIPAALAYPWQSTADRWLLGVAVAVVVVAFAWWRGLFVTTMVARRIAMLRRRNHVGGSHQSSEFATAVLRVEPRDQTDLPLGLIAGYIDRYGIDFDKVRVTSRDVGGARTTWVGLTLGAADNLSALAARSSRMPLQDTVDVAARRLADHLRETGWDVSTDDAAATPVPEQAKETWRGISDGRGYLAAYRIRVDEQLADTLAALSTSDNDETWTALEFTGSRAHPEVAAACAIRTAERPGSRAPLTGLTPERGEHRPALAALATDSDRRLSATPVPVPADLLSQLRWPTGAALSRT</sequence>
<proteinExistence type="inferred from homology"/>
<name>A0A850PT12_9MYCO</name>
<dbReference type="RefSeq" id="WP_178359530.1">
    <property type="nucleotide sequence ID" value="NZ_JABFYL010000032.1"/>
</dbReference>
<dbReference type="InterPro" id="IPR050051">
    <property type="entry name" value="EccE_dom"/>
</dbReference>
<keyword evidence="6 7" id="KW-0472">Membrane</keyword>
<comment type="similarity">
    <text evidence="2">Belongs to the EccE family.</text>
</comment>
<keyword evidence="3" id="KW-1003">Cell membrane</keyword>
<dbReference type="EMBL" id="JABFYL010000032">
    <property type="protein sequence ID" value="NVN51214.1"/>
    <property type="molecule type" value="Genomic_DNA"/>
</dbReference>
<keyword evidence="4 7" id="KW-0812">Transmembrane</keyword>
<evidence type="ECO:0000256" key="4">
    <source>
        <dbReference type="ARBA" id="ARBA00022692"/>
    </source>
</evidence>
<comment type="subcellular location">
    <subcellularLocation>
        <location evidence="1">Cell membrane</location>
    </subcellularLocation>
</comment>
<feature type="domain" description="Type VII secretion system protein EccE" evidence="8">
    <location>
        <begin position="119"/>
        <end position="201"/>
    </location>
</feature>
<evidence type="ECO:0000256" key="6">
    <source>
        <dbReference type="ARBA" id="ARBA00023136"/>
    </source>
</evidence>
<dbReference type="NCBIfam" id="TIGR03923">
    <property type="entry name" value="T7SS_EccE"/>
    <property type="match status" value="1"/>
</dbReference>
<evidence type="ECO:0000313" key="9">
    <source>
        <dbReference type="EMBL" id="NVN51214.1"/>
    </source>
</evidence>
<feature type="transmembrane region" description="Helical" evidence="7">
    <location>
        <begin position="28"/>
        <end position="54"/>
    </location>
</feature>
<dbReference type="AlphaFoldDB" id="A0A850PT12"/>